<dbReference type="InterPro" id="IPR031336">
    <property type="entry name" value="CDC73_C"/>
</dbReference>
<dbReference type="GO" id="GO:0032968">
    <property type="term" value="P:positive regulation of transcription elongation by RNA polymerase II"/>
    <property type="evidence" value="ECO:0007669"/>
    <property type="project" value="TreeGrafter"/>
</dbReference>
<evidence type="ECO:0000256" key="1">
    <source>
        <dbReference type="SAM" id="MobiDB-lite"/>
    </source>
</evidence>
<reference evidence="4" key="2">
    <citation type="submission" date="2022-06" db="UniProtKB">
        <authorList>
            <consortium name="EnsemblMetazoa"/>
        </authorList>
    </citation>
    <scope>IDENTIFICATION</scope>
    <source>
        <strain evidence="4">DF5081</strain>
    </source>
</reference>
<evidence type="ECO:0000313" key="4">
    <source>
        <dbReference type="EnsemblMetazoa" id="CJA19054b.1"/>
    </source>
</evidence>
<dbReference type="Pfam" id="PF05179">
    <property type="entry name" value="CDC73_C"/>
    <property type="match status" value="1"/>
</dbReference>
<feature type="compositionally biased region" description="Basic and acidic residues" evidence="1">
    <location>
        <begin position="126"/>
        <end position="148"/>
    </location>
</feature>
<organism evidence="4 5">
    <name type="scientific">Caenorhabditis japonica</name>
    <dbReference type="NCBI Taxonomy" id="281687"/>
    <lineage>
        <taxon>Eukaryota</taxon>
        <taxon>Metazoa</taxon>
        <taxon>Ecdysozoa</taxon>
        <taxon>Nematoda</taxon>
        <taxon>Chromadorea</taxon>
        <taxon>Rhabditida</taxon>
        <taxon>Rhabditina</taxon>
        <taxon>Rhabditomorpha</taxon>
        <taxon>Rhabditoidea</taxon>
        <taxon>Rhabditidae</taxon>
        <taxon>Peloderinae</taxon>
        <taxon>Caenorhabditis</taxon>
    </lineage>
</organism>
<feature type="region of interest" description="Disordered" evidence="1">
    <location>
        <begin position="124"/>
        <end position="148"/>
    </location>
</feature>
<protein>
    <recommendedName>
        <fullName evidence="6">Tc1-like transposase DDE domain-containing protein</fullName>
    </recommendedName>
</protein>
<dbReference type="PANTHER" id="PTHR12466:SF8">
    <property type="entry name" value="PARAFIBROMIN"/>
    <property type="match status" value="1"/>
</dbReference>
<proteinExistence type="predicted"/>
<name>A0A8R1I9F6_CAEJA</name>
<dbReference type="EnsemblMetazoa" id="CJA19054b.1">
    <property type="protein sequence ID" value="CJA19054b.1"/>
    <property type="gene ID" value="WBGene00138258"/>
</dbReference>
<dbReference type="InterPro" id="IPR007852">
    <property type="entry name" value="Cdc73/Parafibromin"/>
</dbReference>
<accession>A0A8R1I9F6</accession>
<dbReference type="Gene3D" id="3.30.420.10">
    <property type="entry name" value="Ribonuclease H-like superfamily/Ribonuclease H"/>
    <property type="match status" value="1"/>
</dbReference>
<feature type="domain" description="Cell division control protein 73 C-terminal" evidence="2">
    <location>
        <begin position="483"/>
        <end position="577"/>
    </location>
</feature>
<dbReference type="InterPro" id="IPR036397">
    <property type="entry name" value="RNaseH_sf"/>
</dbReference>
<evidence type="ECO:0008006" key="6">
    <source>
        <dbReference type="Google" id="ProtNLM"/>
    </source>
</evidence>
<sequence>MDPLEALQRYVNKPDEYPLTEVTVDGVAYLAFGDYAYKKDTMTSLPIYGKTDEFYSLESLVVFQKYKQDNHGFYVKEAAAANVRAVTRIDRKNVQECLQGDRQDFPNLMTGETPLSLKTLLQSAEPEAKKPRLDGEAEKPAPPPQKKEVEVRALNDSLTVDRIAEMRRKRQSHREKGIVTIDESLSTLTSSSLPKTRIHRTRENVMLGGRDLSNVLDVITAAQRQWDMDEKKEKVAAVHASTISRDAGQQQRSGYSRYAQEAFAHEKTKEIQTEGSFIGSNLSSLKTRTFCANLENSQGRSQHHKSRHASRSETHQRSQGPSSRLCSKEHVNQLGEAKIILIFLLKTSNFCQSIFSDEKKFNMDGPDGYKSYWYDLRKDPAVFSKRTWWRKPHGVGAFSSAGYLELAFTTCRMNSTDYQDVLQNHLLPFRRRFNRLPFTFQQDNANIHVSRSTLDWFQSKKIDVLPWPACSPDLNSMENVWDNIRVIDNAERLNNDDWDRVIAVFVMGVAWQFKGWKWNGNPTDIFTHIPAFYFHFDNDKPIAQVMQWNVNKIPVSLAKRHMDKARFSQMWETIENFVRKNKPHLTSRLGL</sequence>
<evidence type="ECO:0000259" key="2">
    <source>
        <dbReference type="Pfam" id="PF05179"/>
    </source>
</evidence>
<feature type="region of interest" description="Disordered" evidence="1">
    <location>
        <begin position="296"/>
        <end position="326"/>
    </location>
</feature>
<dbReference type="InterPro" id="IPR032041">
    <property type="entry name" value="Cdc73_N"/>
</dbReference>
<evidence type="ECO:0000259" key="3">
    <source>
        <dbReference type="Pfam" id="PF16050"/>
    </source>
</evidence>
<dbReference type="GO" id="GO:0000993">
    <property type="term" value="F:RNA polymerase II complex binding"/>
    <property type="evidence" value="ECO:0007669"/>
    <property type="project" value="TreeGrafter"/>
</dbReference>
<dbReference type="GO" id="GO:0016593">
    <property type="term" value="C:Cdc73/Paf1 complex"/>
    <property type="evidence" value="ECO:0007669"/>
    <property type="project" value="InterPro"/>
</dbReference>
<evidence type="ECO:0000313" key="5">
    <source>
        <dbReference type="Proteomes" id="UP000005237"/>
    </source>
</evidence>
<keyword evidence="5" id="KW-1185">Reference proteome</keyword>
<dbReference type="Proteomes" id="UP000005237">
    <property type="component" value="Unassembled WGS sequence"/>
</dbReference>
<dbReference type="Pfam" id="PF16050">
    <property type="entry name" value="CDC73_N"/>
    <property type="match status" value="1"/>
</dbReference>
<dbReference type="GO" id="GO:0003676">
    <property type="term" value="F:nucleic acid binding"/>
    <property type="evidence" value="ECO:0007669"/>
    <property type="project" value="InterPro"/>
</dbReference>
<dbReference type="AlphaFoldDB" id="A0A8R1I9F6"/>
<feature type="domain" description="Paf1 complex subunit Cdc73 N-terminal" evidence="3">
    <location>
        <begin position="30"/>
        <end position="261"/>
    </location>
</feature>
<dbReference type="PANTHER" id="PTHR12466">
    <property type="entry name" value="CDC73 DOMAIN PROTEIN"/>
    <property type="match status" value="1"/>
</dbReference>
<reference evidence="5" key="1">
    <citation type="submission" date="2010-08" db="EMBL/GenBank/DDBJ databases">
        <authorList>
            <consortium name="Caenorhabditis japonica Sequencing Consortium"/>
            <person name="Wilson R.K."/>
        </authorList>
    </citation>
    <scope>NUCLEOTIDE SEQUENCE [LARGE SCALE GENOMIC DNA]</scope>
    <source>
        <strain evidence="5">DF5081</strain>
    </source>
</reference>
<dbReference type="GO" id="GO:0006368">
    <property type="term" value="P:transcription elongation by RNA polymerase II"/>
    <property type="evidence" value="ECO:0007669"/>
    <property type="project" value="InterPro"/>
</dbReference>